<sequence length="186" mass="21028">MLGAVIGAEVFRDQPTLTGERVRLEPLTPAVQEDYLTTLRDPEVRRLTGSHEAVDPDEVKWWLATRQDHHDRADWAAVRIADGAFLGEAVINMLDVDNASANYRILLGSPYTDRGYGTEITRLVVDYALGVGLHRLSLGVYDFNPRARRVYEKCGFVLEGRLRDTLHWDGQWHDELVMSVLAGDPR</sequence>
<accession>A0A543FV08</accession>
<dbReference type="Gene3D" id="3.40.630.30">
    <property type="match status" value="1"/>
</dbReference>
<reference evidence="2 3" key="1">
    <citation type="submission" date="2019-06" db="EMBL/GenBank/DDBJ databases">
        <title>Sequencing the genomes of 1000 actinobacteria strains.</title>
        <authorList>
            <person name="Klenk H.-P."/>
        </authorList>
    </citation>
    <scope>NUCLEOTIDE SEQUENCE [LARGE SCALE GENOMIC DNA]</scope>
    <source>
        <strain evidence="2 3">DSM 45511</strain>
    </source>
</reference>
<feature type="domain" description="N-acetyltransferase" evidence="1">
    <location>
        <begin position="22"/>
        <end position="183"/>
    </location>
</feature>
<dbReference type="PANTHER" id="PTHR43441:SF10">
    <property type="entry name" value="ACETYLTRANSFERASE"/>
    <property type="match status" value="1"/>
</dbReference>
<name>A0A543FV08_9PSEU</name>
<dbReference type="InterPro" id="IPR016181">
    <property type="entry name" value="Acyl_CoA_acyltransferase"/>
</dbReference>
<gene>
    <name evidence="2" type="ORF">FB388_4791</name>
</gene>
<comment type="caution">
    <text evidence="2">The sequence shown here is derived from an EMBL/GenBank/DDBJ whole genome shotgun (WGS) entry which is preliminary data.</text>
</comment>
<dbReference type="AlphaFoldDB" id="A0A543FV08"/>
<evidence type="ECO:0000313" key="3">
    <source>
        <dbReference type="Proteomes" id="UP000319818"/>
    </source>
</evidence>
<dbReference type="EMBL" id="VFPH01000002">
    <property type="protein sequence ID" value="TQM37574.1"/>
    <property type="molecule type" value="Genomic_DNA"/>
</dbReference>
<organism evidence="2 3">
    <name type="scientific">Pseudonocardia cypriaca</name>
    <dbReference type="NCBI Taxonomy" id="882449"/>
    <lineage>
        <taxon>Bacteria</taxon>
        <taxon>Bacillati</taxon>
        <taxon>Actinomycetota</taxon>
        <taxon>Actinomycetes</taxon>
        <taxon>Pseudonocardiales</taxon>
        <taxon>Pseudonocardiaceae</taxon>
        <taxon>Pseudonocardia</taxon>
    </lineage>
</organism>
<dbReference type="InterPro" id="IPR051908">
    <property type="entry name" value="Ribosomal_N-acetyltransferase"/>
</dbReference>
<keyword evidence="3" id="KW-1185">Reference proteome</keyword>
<dbReference type="InterPro" id="IPR000182">
    <property type="entry name" value="GNAT_dom"/>
</dbReference>
<evidence type="ECO:0000313" key="2">
    <source>
        <dbReference type="EMBL" id="TQM37574.1"/>
    </source>
</evidence>
<dbReference type="Pfam" id="PF13302">
    <property type="entry name" value="Acetyltransf_3"/>
    <property type="match status" value="1"/>
</dbReference>
<protein>
    <submittedName>
        <fullName evidence="2">RimJ/RimL family protein N-acetyltransferase</fullName>
    </submittedName>
</protein>
<dbReference type="PROSITE" id="PS51186">
    <property type="entry name" value="GNAT"/>
    <property type="match status" value="1"/>
</dbReference>
<dbReference type="SUPFAM" id="SSF55729">
    <property type="entry name" value="Acyl-CoA N-acyltransferases (Nat)"/>
    <property type="match status" value="1"/>
</dbReference>
<keyword evidence="2" id="KW-0808">Transferase</keyword>
<dbReference type="Proteomes" id="UP000319818">
    <property type="component" value="Unassembled WGS sequence"/>
</dbReference>
<evidence type="ECO:0000259" key="1">
    <source>
        <dbReference type="PROSITE" id="PS51186"/>
    </source>
</evidence>
<dbReference type="GO" id="GO:0005737">
    <property type="term" value="C:cytoplasm"/>
    <property type="evidence" value="ECO:0007669"/>
    <property type="project" value="TreeGrafter"/>
</dbReference>
<dbReference type="GO" id="GO:1990189">
    <property type="term" value="F:protein N-terminal-serine acetyltransferase activity"/>
    <property type="evidence" value="ECO:0007669"/>
    <property type="project" value="TreeGrafter"/>
</dbReference>
<proteinExistence type="predicted"/>
<dbReference type="GO" id="GO:0008999">
    <property type="term" value="F:protein-N-terminal-alanine acetyltransferase activity"/>
    <property type="evidence" value="ECO:0007669"/>
    <property type="project" value="TreeGrafter"/>
</dbReference>
<dbReference type="PANTHER" id="PTHR43441">
    <property type="entry name" value="RIBOSOMAL-PROTEIN-SERINE ACETYLTRANSFERASE"/>
    <property type="match status" value="1"/>
</dbReference>